<evidence type="ECO:0000256" key="6">
    <source>
        <dbReference type="ARBA" id="ARBA00022958"/>
    </source>
</evidence>
<evidence type="ECO:0000259" key="12">
    <source>
        <dbReference type="Pfam" id="PF00520"/>
    </source>
</evidence>
<evidence type="ECO:0000256" key="1">
    <source>
        <dbReference type="ARBA" id="ARBA00004141"/>
    </source>
</evidence>
<dbReference type="Proteomes" id="UP000309668">
    <property type="component" value="Unassembled WGS sequence"/>
</dbReference>
<dbReference type="PANTHER" id="PTHR11537:SF254">
    <property type="entry name" value="POTASSIUM VOLTAGE-GATED CHANNEL PROTEIN SHAB"/>
    <property type="match status" value="1"/>
</dbReference>
<dbReference type="InterPro" id="IPR005821">
    <property type="entry name" value="Ion_trans_dom"/>
</dbReference>
<keyword evidence="14" id="KW-1185">Reference proteome</keyword>
<evidence type="ECO:0000256" key="3">
    <source>
        <dbReference type="ARBA" id="ARBA00022538"/>
    </source>
</evidence>
<dbReference type="OrthoDB" id="9799090at2"/>
<feature type="transmembrane region" description="Helical" evidence="11">
    <location>
        <begin position="179"/>
        <end position="199"/>
    </location>
</feature>
<dbReference type="Pfam" id="PF00520">
    <property type="entry name" value="Ion_trans"/>
    <property type="match status" value="1"/>
</dbReference>
<feature type="transmembrane region" description="Helical" evidence="11">
    <location>
        <begin position="115"/>
        <end position="136"/>
    </location>
</feature>
<comment type="caution">
    <text evidence="13">The sequence shown here is derived from an EMBL/GenBank/DDBJ whole genome shotgun (WGS) entry which is preliminary data.</text>
</comment>
<keyword evidence="5" id="KW-0631">Potassium channel</keyword>
<keyword evidence="6" id="KW-0630">Potassium</keyword>
<dbReference type="InterPro" id="IPR028325">
    <property type="entry name" value="VG_K_chnl"/>
</dbReference>
<dbReference type="PANTHER" id="PTHR11537">
    <property type="entry name" value="VOLTAGE-GATED POTASSIUM CHANNEL"/>
    <property type="match status" value="1"/>
</dbReference>
<evidence type="ECO:0000256" key="5">
    <source>
        <dbReference type="ARBA" id="ARBA00022826"/>
    </source>
</evidence>
<keyword evidence="4 11" id="KW-0812">Transmembrane</keyword>
<sequence>MADRPALRPLYDERRAGPVSEALTLRQRVFAHIDPAARNIEGLSFFNKIVVLVVLGASLAAILQTEPALARAYGRDFFWIEISAGTFFAVEYVLRLWTAPDHFPDMTAARARIKFATSPLGLLDLLIIVSIFSPMIFEEAAILRVLRVMRILALARLTRFSLALRYLISAVHERRYDLLITLGFAGFLMLFGATSLYWLEGEIQPDAFGSIPRALWWAVITLTTVGYGDVSPVTPEGKMVAGAVALAGIALVALPTGILAAAFSDGMQRRREELKSQSEPDA</sequence>
<dbReference type="GO" id="GO:0005249">
    <property type="term" value="F:voltage-gated potassium channel activity"/>
    <property type="evidence" value="ECO:0007669"/>
    <property type="project" value="InterPro"/>
</dbReference>
<dbReference type="Gene3D" id="1.10.287.70">
    <property type="match status" value="1"/>
</dbReference>
<dbReference type="EMBL" id="VCAO01000005">
    <property type="protein sequence ID" value="TMM47143.1"/>
    <property type="molecule type" value="Genomic_DNA"/>
</dbReference>
<keyword evidence="7 11" id="KW-1133">Transmembrane helix</keyword>
<dbReference type="GO" id="GO:0008076">
    <property type="term" value="C:voltage-gated potassium channel complex"/>
    <property type="evidence" value="ECO:0007669"/>
    <property type="project" value="InterPro"/>
</dbReference>
<evidence type="ECO:0000256" key="7">
    <source>
        <dbReference type="ARBA" id="ARBA00022989"/>
    </source>
</evidence>
<evidence type="ECO:0000256" key="9">
    <source>
        <dbReference type="ARBA" id="ARBA00023136"/>
    </source>
</evidence>
<dbReference type="SUPFAM" id="SSF81324">
    <property type="entry name" value="Voltage-gated potassium channels"/>
    <property type="match status" value="1"/>
</dbReference>
<comment type="subcellular location">
    <subcellularLocation>
        <location evidence="1">Membrane</location>
        <topology evidence="1">Multi-pass membrane protein</topology>
    </subcellularLocation>
</comment>
<evidence type="ECO:0000313" key="14">
    <source>
        <dbReference type="Proteomes" id="UP000309668"/>
    </source>
</evidence>
<name>A0A5S3P2L2_9SPHN</name>
<evidence type="ECO:0000256" key="4">
    <source>
        <dbReference type="ARBA" id="ARBA00022692"/>
    </source>
</evidence>
<dbReference type="GO" id="GO:0001508">
    <property type="term" value="P:action potential"/>
    <property type="evidence" value="ECO:0007669"/>
    <property type="project" value="TreeGrafter"/>
</dbReference>
<evidence type="ECO:0000313" key="13">
    <source>
        <dbReference type="EMBL" id="TMM47143.1"/>
    </source>
</evidence>
<keyword evidence="9 11" id="KW-0472">Membrane</keyword>
<keyword evidence="10" id="KW-0407">Ion channel</keyword>
<feature type="domain" description="Ion transport" evidence="12">
    <location>
        <begin position="45"/>
        <end position="269"/>
    </location>
</feature>
<keyword evidence="3" id="KW-0633">Potassium transport</keyword>
<evidence type="ECO:0000256" key="10">
    <source>
        <dbReference type="ARBA" id="ARBA00023303"/>
    </source>
</evidence>
<organism evidence="13 14">
    <name type="scientific">Qipengyuania marisflavi</name>
    <dbReference type="NCBI Taxonomy" id="2486356"/>
    <lineage>
        <taxon>Bacteria</taxon>
        <taxon>Pseudomonadati</taxon>
        <taxon>Pseudomonadota</taxon>
        <taxon>Alphaproteobacteria</taxon>
        <taxon>Sphingomonadales</taxon>
        <taxon>Erythrobacteraceae</taxon>
        <taxon>Qipengyuania</taxon>
    </lineage>
</organism>
<reference evidence="13 14" key="1">
    <citation type="submission" date="2019-05" db="EMBL/GenBank/DDBJ databases">
        <title>Erythrobacter marisflavi sp. nov., isolated from isolated from water of an estuary environment.</title>
        <authorList>
            <person name="Yoon J.-H."/>
        </authorList>
    </citation>
    <scope>NUCLEOTIDE SEQUENCE [LARGE SCALE GENOMIC DNA]</scope>
    <source>
        <strain evidence="13 14">KEM-5</strain>
    </source>
</reference>
<proteinExistence type="predicted"/>
<keyword evidence="8" id="KW-0406">Ion transport</keyword>
<evidence type="ECO:0000256" key="2">
    <source>
        <dbReference type="ARBA" id="ARBA00022448"/>
    </source>
</evidence>
<keyword evidence="2" id="KW-0813">Transport</keyword>
<feature type="transmembrane region" description="Helical" evidence="11">
    <location>
        <begin position="45"/>
        <end position="65"/>
    </location>
</feature>
<evidence type="ECO:0000256" key="11">
    <source>
        <dbReference type="SAM" id="Phobius"/>
    </source>
</evidence>
<feature type="transmembrane region" description="Helical" evidence="11">
    <location>
        <begin position="77"/>
        <end position="94"/>
    </location>
</feature>
<evidence type="ECO:0000256" key="8">
    <source>
        <dbReference type="ARBA" id="ARBA00023065"/>
    </source>
</evidence>
<dbReference type="PRINTS" id="PR00169">
    <property type="entry name" value="KCHANNEL"/>
</dbReference>
<feature type="transmembrane region" description="Helical" evidence="11">
    <location>
        <begin position="239"/>
        <end position="263"/>
    </location>
</feature>
<gene>
    <name evidence="13" type="ORF">FEV51_10160</name>
</gene>
<accession>A0A5S3P2L2</accession>
<protein>
    <submittedName>
        <fullName evidence="13">Ion transporter</fullName>
    </submittedName>
</protein>
<dbReference type="AlphaFoldDB" id="A0A5S3P2L2"/>